<dbReference type="RefSeq" id="WP_138189918.1">
    <property type="nucleotide sequence ID" value="NZ_VBWP01000001.1"/>
</dbReference>
<evidence type="ECO:0000313" key="3">
    <source>
        <dbReference type="EMBL" id="TLG77310.1"/>
    </source>
</evidence>
<dbReference type="Proteomes" id="UP000306912">
    <property type="component" value="Unassembled WGS sequence"/>
</dbReference>
<dbReference type="PANTHER" id="PTHR42892">
    <property type="entry name" value="GLUCOSAMINE-6-PHOSPHATE DEAMINASE-LIKE PROTEIN BT_0258-RELATED"/>
    <property type="match status" value="1"/>
</dbReference>
<organism evidence="3 4">
    <name type="scientific">Culicoidibacter larvae</name>
    <dbReference type="NCBI Taxonomy" id="2579976"/>
    <lineage>
        <taxon>Bacteria</taxon>
        <taxon>Bacillati</taxon>
        <taxon>Bacillota</taxon>
        <taxon>Culicoidibacteria</taxon>
        <taxon>Culicoidibacterales</taxon>
        <taxon>Culicoidibacteraceae</taxon>
        <taxon>Culicoidibacter</taxon>
    </lineage>
</organism>
<keyword evidence="3" id="KW-0378">Hydrolase</keyword>
<dbReference type="SUPFAM" id="SSF100950">
    <property type="entry name" value="NagB/RpiA/CoA transferase-like"/>
    <property type="match status" value="1"/>
</dbReference>
<dbReference type="InterPro" id="IPR018321">
    <property type="entry name" value="Glucosamine6P_isomerase_CS"/>
</dbReference>
<dbReference type="AlphaFoldDB" id="A0A5R8QHZ3"/>
<dbReference type="InParanoid" id="A0A5R8QHZ3"/>
<dbReference type="CDD" id="cd01399">
    <property type="entry name" value="GlcN6P_deaminase"/>
    <property type="match status" value="1"/>
</dbReference>
<sequence>MKFIIEKDYASMSRVAANILLGEMYRDRRVNLAITAGSTPVKMYEYLVEDVKGKDYLTNVHYYNFDEIPVIGENGYGVTMGNLDKLYFSPAAISAEQIHVLDENNYLQQDERIKDDGGLDLILLGIGADGHYCGNLPGTTKFENMTSQVSVDATPGMRDILIEEVGGDASKCPDYYVTMGPASVMQSKRILLFATGAKKAAIIRQAFFGPVTNDVPSSLLQTHPNITILLDEAAAAEIQDLL</sequence>
<dbReference type="PANTHER" id="PTHR42892:SF1">
    <property type="entry name" value="GLUCOSAMINE-6-PHOSPHATE ISOMERASE"/>
    <property type="match status" value="1"/>
</dbReference>
<dbReference type="InterPro" id="IPR037171">
    <property type="entry name" value="NagB/RpiA_transferase-like"/>
</dbReference>
<protein>
    <submittedName>
        <fullName evidence="3">Glucosamine-6-phosphate deaminase</fullName>
        <ecNumber evidence="3">3.5.99.6</ecNumber>
    </submittedName>
</protein>
<dbReference type="InterPro" id="IPR052960">
    <property type="entry name" value="GlcN6P_deaminase-like"/>
</dbReference>
<evidence type="ECO:0000256" key="1">
    <source>
        <dbReference type="ARBA" id="ARBA00023277"/>
    </source>
</evidence>
<keyword evidence="4" id="KW-1185">Reference proteome</keyword>
<dbReference type="EMBL" id="VBWP01000001">
    <property type="protein sequence ID" value="TLG77310.1"/>
    <property type="molecule type" value="Genomic_DNA"/>
</dbReference>
<dbReference type="PROSITE" id="PS01161">
    <property type="entry name" value="GLC_GALNAC_ISOMERASE"/>
    <property type="match status" value="1"/>
</dbReference>
<reference evidence="3 4" key="1">
    <citation type="submission" date="2019-05" db="EMBL/GenBank/DDBJ databases">
        <title>Culicoidintestinum kansasii gen. nov., sp. nov. from the gastrointestinal tract of the biting midge, Culicoides sonorensis.</title>
        <authorList>
            <person name="Neupane S."/>
            <person name="Ghosh A."/>
            <person name="Gunther S."/>
            <person name="Martin K."/>
            <person name="Zurek L."/>
        </authorList>
    </citation>
    <scope>NUCLEOTIDE SEQUENCE [LARGE SCALE GENOMIC DNA]</scope>
    <source>
        <strain evidence="3 4">CS-1</strain>
    </source>
</reference>
<dbReference type="GO" id="GO:0005975">
    <property type="term" value="P:carbohydrate metabolic process"/>
    <property type="evidence" value="ECO:0007669"/>
    <property type="project" value="InterPro"/>
</dbReference>
<feature type="domain" description="Glucosamine/galactosamine-6-phosphate isomerase" evidence="2">
    <location>
        <begin position="25"/>
        <end position="223"/>
    </location>
</feature>
<dbReference type="GO" id="GO:0004342">
    <property type="term" value="F:glucosamine-6-phosphate deaminase activity"/>
    <property type="evidence" value="ECO:0007669"/>
    <property type="project" value="UniProtKB-EC"/>
</dbReference>
<dbReference type="InterPro" id="IPR004547">
    <property type="entry name" value="Glucosamine6P_isomerase"/>
</dbReference>
<dbReference type="InterPro" id="IPR006148">
    <property type="entry name" value="Glc/Gal-6P_isomerase"/>
</dbReference>
<accession>A0A5R8QHZ3</accession>
<comment type="caution">
    <text evidence="3">The sequence shown here is derived from an EMBL/GenBank/DDBJ whole genome shotgun (WGS) entry which is preliminary data.</text>
</comment>
<dbReference type="Gene3D" id="3.40.50.1360">
    <property type="match status" value="1"/>
</dbReference>
<keyword evidence="1" id="KW-0119">Carbohydrate metabolism</keyword>
<evidence type="ECO:0000313" key="4">
    <source>
        <dbReference type="Proteomes" id="UP000306912"/>
    </source>
</evidence>
<dbReference type="EC" id="3.5.99.6" evidence="3"/>
<dbReference type="OrthoDB" id="9810967at2"/>
<evidence type="ECO:0000259" key="2">
    <source>
        <dbReference type="Pfam" id="PF01182"/>
    </source>
</evidence>
<proteinExistence type="predicted"/>
<dbReference type="GO" id="GO:0006044">
    <property type="term" value="P:N-acetylglucosamine metabolic process"/>
    <property type="evidence" value="ECO:0007669"/>
    <property type="project" value="InterPro"/>
</dbReference>
<dbReference type="NCBIfam" id="NF009022">
    <property type="entry name" value="PRK12358.1"/>
    <property type="match status" value="1"/>
</dbReference>
<gene>
    <name evidence="3" type="ORF">FEZ08_01450</name>
</gene>
<dbReference type="Pfam" id="PF01182">
    <property type="entry name" value="Glucosamine_iso"/>
    <property type="match status" value="1"/>
</dbReference>
<name>A0A5R8QHZ3_9FIRM</name>